<dbReference type="Gene3D" id="1.10.10.60">
    <property type="entry name" value="Homeodomain-like"/>
    <property type="match status" value="2"/>
</dbReference>
<feature type="domain" description="HTH araC/xylS-type" evidence="4">
    <location>
        <begin position="191"/>
        <end position="289"/>
    </location>
</feature>
<proteinExistence type="predicted"/>
<dbReference type="SUPFAM" id="SSF51215">
    <property type="entry name" value="Regulatory protein AraC"/>
    <property type="match status" value="1"/>
</dbReference>
<keyword evidence="2" id="KW-0238">DNA-binding</keyword>
<evidence type="ECO:0000313" key="6">
    <source>
        <dbReference type="Proteomes" id="UP000199159"/>
    </source>
</evidence>
<organism evidence="5 6">
    <name type="scientific">Litchfieldia salsa</name>
    <dbReference type="NCBI Taxonomy" id="930152"/>
    <lineage>
        <taxon>Bacteria</taxon>
        <taxon>Bacillati</taxon>
        <taxon>Bacillota</taxon>
        <taxon>Bacilli</taxon>
        <taxon>Bacillales</taxon>
        <taxon>Bacillaceae</taxon>
        <taxon>Litchfieldia</taxon>
    </lineage>
</organism>
<dbReference type="InterPro" id="IPR014710">
    <property type="entry name" value="RmlC-like_jellyroll"/>
</dbReference>
<dbReference type="PANTHER" id="PTHR43280:SF28">
    <property type="entry name" value="HTH-TYPE TRANSCRIPTIONAL ACTIVATOR RHAS"/>
    <property type="match status" value="1"/>
</dbReference>
<dbReference type="PROSITE" id="PS01124">
    <property type="entry name" value="HTH_ARAC_FAMILY_2"/>
    <property type="match status" value="1"/>
</dbReference>
<evidence type="ECO:0000313" key="5">
    <source>
        <dbReference type="EMBL" id="SDP03251.1"/>
    </source>
</evidence>
<dbReference type="Pfam" id="PF12833">
    <property type="entry name" value="HTH_18"/>
    <property type="match status" value="1"/>
</dbReference>
<dbReference type="SMART" id="SM00342">
    <property type="entry name" value="HTH_ARAC"/>
    <property type="match status" value="1"/>
</dbReference>
<dbReference type="GO" id="GO:0003700">
    <property type="term" value="F:DNA-binding transcription factor activity"/>
    <property type="evidence" value="ECO:0007669"/>
    <property type="project" value="InterPro"/>
</dbReference>
<evidence type="ECO:0000259" key="4">
    <source>
        <dbReference type="PROSITE" id="PS01124"/>
    </source>
</evidence>
<accession>A0A1H0PE14</accession>
<dbReference type="InterPro" id="IPR018060">
    <property type="entry name" value="HTH_AraC"/>
</dbReference>
<dbReference type="InterPro" id="IPR003313">
    <property type="entry name" value="AraC-bd"/>
</dbReference>
<dbReference type="GO" id="GO:0043565">
    <property type="term" value="F:sequence-specific DNA binding"/>
    <property type="evidence" value="ECO:0007669"/>
    <property type="project" value="InterPro"/>
</dbReference>
<protein>
    <submittedName>
        <fullName evidence="5">AraC-like ligand binding domain-containing protein</fullName>
    </submittedName>
</protein>
<dbReference type="InterPro" id="IPR009057">
    <property type="entry name" value="Homeodomain-like_sf"/>
</dbReference>
<evidence type="ECO:0000256" key="1">
    <source>
        <dbReference type="ARBA" id="ARBA00023015"/>
    </source>
</evidence>
<keyword evidence="3" id="KW-0804">Transcription</keyword>
<dbReference type="EMBL" id="FNJU01000001">
    <property type="protein sequence ID" value="SDP03251.1"/>
    <property type="molecule type" value="Genomic_DNA"/>
</dbReference>
<name>A0A1H0PE14_9BACI</name>
<dbReference type="RefSeq" id="WP_175490148.1">
    <property type="nucleotide sequence ID" value="NZ_FNJU01000001.1"/>
</dbReference>
<dbReference type="PANTHER" id="PTHR43280">
    <property type="entry name" value="ARAC-FAMILY TRANSCRIPTIONAL REGULATOR"/>
    <property type="match status" value="1"/>
</dbReference>
<evidence type="ECO:0000256" key="3">
    <source>
        <dbReference type="ARBA" id="ARBA00023163"/>
    </source>
</evidence>
<dbReference type="AlphaFoldDB" id="A0A1H0PE14"/>
<dbReference type="PROSITE" id="PS00041">
    <property type="entry name" value="HTH_ARAC_FAMILY_1"/>
    <property type="match status" value="1"/>
</dbReference>
<sequence length="298" mass="34964">MREFVKIQAKSPVEFHLGGHFISKVPWIHAKRTLHDHEVIVGIEGALYMEIEEIQYEVRPGDILIMPANMVHTGYKHCSPGLSFYWFHFSAESDLEFIDENKLKSEITLLKSNRFSDLNQSDILLPIYSKPKDINRIHILFHQLLDIANSNYFNRFAINYLATSLLIELSEQFITKYNAIQETSLTDKNLLKVMEWIRLNASDEINVSSVADYFNYNPNYLSRMFKEKTGKNIKDYIQSLKIVRAKDLLIRTNESIRDISNAVGISDEKYFMRLFKKFENLTPTEFRKAYCRKTLNKE</sequence>
<dbReference type="Proteomes" id="UP000199159">
    <property type="component" value="Unassembled WGS sequence"/>
</dbReference>
<dbReference type="STRING" id="930152.SAMN05216565_101277"/>
<dbReference type="Gene3D" id="2.60.120.10">
    <property type="entry name" value="Jelly Rolls"/>
    <property type="match status" value="1"/>
</dbReference>
<dbReference type="InterPro" id="IPR018062">
    <property type="entry name" value="HTH_AraC-typ_CS"/>
</dbReference>
<reference evidence="6" key="1">
    <citation type="submission" date="2016-10" db="EMBL/GenBank/DDBJ databases">
        <authorList>
            <person name="Varghese N."/>
            <person name="Submissions S."/>
        </authorList>
    </citation>
    <scope>NUCLEOTIDE SEQUENCE [LARGE SCALE GENOMIC DNA]</scope>
    <source>
        <strain evidence="6">IBRC-M10078</strain>
    </source>
</reference>
<dbReference type="InterPro" id="IPR037923">
    <property type="entry name" value="HTH-like"/>
</dbReference>
<dbReference type="Pfam" id="PF02311">
    <property type="entry name" value="AraC_binding"/>
    <property type="match status" value="1"/>
</dbReference>
<gene>
    <name evidence="5" type="ORF">SAMN05216565_101277</name>
</gene>
<evidence type="ECO:0000256" key="2">
    <source>
        <dbReference type="ARBA" id="ARBA00023125"/>
    </source>
</evidence>
<keyword evidence="6" id="KW-1185">Reference proteome</keyword>
<dbReference type="SUPFAM" id="SSF46689">
    <property type="entry name" value="Homeodomain-like"/>
    <property type="match status" value="2"/>
</dbReference>
<keyword evidence="1" id="KW-0805">Transcription regulation</keyword>